<gene>
    <name evidence="2" type="ORF">Clacol_001974</name>
</gene>
<feature type="region of interest" description="Disordered" evidence="1">
    <location>
        <begin position="1"/>
        <end position="21"/>
    </location>
</feature>
<protein>
    <submittedName>
        <fullName evidence="2">Uncharacterized protein</fullName>
    </submittedName>
</protein>
<name>A0AAV4ZZI6_9AGAM</name>
<reference evidence="2" key="1">
    <citation type="submission" date="2021-10" db="EMBL/GenBank/DDBJ databases">
        <title>De novo Genome Assembly of Clathrus columnatus (Basidiomycota, Fungi) Using Illumina and Nanopore Sequence Data.</title>
        <authorList>
            <person name="Ogiso-Tanaka E."/>
            <person name="Itagaki H."/>
            <person name="Hosoya T."/>
            <person name="Hosaka K."/>
        </authorList>
    </citation>
    <scope>NUCLEOTIDE SEQUENCE</scope>
    <source>
        <strain evidence="2">MO-923</strain>
    </source>
</reference>
<evidence type="ECO:0000256" key="1">
    <source>
        <dbReference type="SAM" id="MobiDB-lite"/>
    </source>
</evidence>
<comment type="caution">
    <text evidence="2">The sequence shown here is derived from an EMBL/GenBank/DDBJ whole genome shotgun (WGS) entry which is preliminary data.</text>
</comment>
<dbReference type="AlphaFoldDB" id="A0AAV4ZZI6"/>
<dbReference type="Proteomes" id="UP001050691">
    <property type="component" value="Unassembled WGS sequence"/>
</dbReference>
<dbReference type="EMBL" id="BPWL01000002">
    <property type="protein sequence ID" value="GJJ07769.1"/>
    <property type="molecule type" value="Genomic_DNA"/>
</dbReference>
<organism evidence="2 3">
    <name type="scientific">Clathrus columnatus</name>
    <dbReference type="NCBI Taxonomy" id="1419009"/>
    <lineage>
        <taxon>Eukaryota</taxon>
        <taxon>Fungi</taxon>
        <taxon>Dikarya</taxon>
        <taxon>Basidiomycota</taxon>
        <taxon>Agaricomycotina</taxon>
        <taxon>Agaricomycetes</taxon>
        <taxon>Phallomycetidae</taxon>
        <taxon>Phallales</taxon>
        <taxon>Clathraceae</taxon>
        <taxon>Clathrus</taxon>
    </lineage>
</organism>
<evidence type="ECO:0000313" key="2">
    <source>
        <dbReference type="EMBL" id="GJJ07769.1"/>
    </source>
</evidence>
<keyword evidence="3" id="KW-1185">Reference proteome</keyword>
<feature type="compositionally biased region" description="Low complexity" evidence="1">
    <location>
        <begin position="1"/>
        <end position="15"/>
    </location>
</feature>
<accession>A0AAV4ZZI6</accession>
<proteinExistence type="predicted"/>
<evidence type="ECO:0000313" key="3">
    <source>
        <dbReference type="Proteomes" id="UP001050691"/>
    </source>
</evidence>
<sequence>MSSSNGSSQKKSTNSDLPSQFKFIEDTLKNTPSTDNDGAADNLAEILKQLDDAGDIAQGVEDKLDKLLGDLEEMIVKLEENKDQKPK</sequence>